<organism evidence="1 2">
    <name type="scientific">Photobacterium atrarenae</name>
    <dbReference type="NCBI Taxonomy" id="865757"/>
    <lineage>
        <taxon>Bacteria</taxon>
        <taxon>Pseudomonadati</taxon>
        <taxon>Pseudomonadota</taxon>
        <taxon>Gammaproteobacteria</taxon>
        <taxon>Vibrionales</taxon>
        <taxon>Vibrionaceae</taxon>
        <taxon>Photobacterium</taxon>
    </lineage>
</organism>
<sequence>MRLFLRATTLTCALIATGCGDIKIQHSCFAPVQSNVNDVFPDGTVRFTPAWGSNKENNFLLNNRIEGYLSIYAGYEPIKRNSQLYFTGTIFRVSPSVAERYLGGSQPRVLYKVRIRTVYYVIPEHEIQAIVTPPLESCE</sequence>
<dbReference type="RefSeq" id="WP_255391000.1">
    <property type="nucleotide sequence ID" value="NZ_CP101509.1"/>
</dbReference>
<dbReference type="EMBL" id="CP101509">
    <property type="protein sequence ID" value="UTV29682.1"/>
    <property type="molecule type" value="Genomic_DNA"/>
</dbReference>
<evidence type="ECO:0000313" key="2">
    <source>
        <dbReference type="Proteomes" id="UP001057998"/>
    </source>
</evidence>
<dbReference type="Proteomes" id="UP001057998">
    <property type="component" value="Chromosome 2"/>
</dbReference>
<evidence type="ECO:0000313" key="1">
    <source>
        <dbReference type="EMBL" id="UTV29682.1"/>
    </source>
</evidence>
<gene>
    <name evidence="1" type="ORF">NNL38_21980</name>
</gene>
<name>A0ABY5GMA2_9GAMM</name>
<keyword evidence="2" id="KW-1185">Reference proteome</keyword>
<accession>A0ABY5GMA2</accession>
<dbReference type="PROSITE" id="PS51257">
    <property type="entry name" value="PROKAR_LIPOPROTEIN"/>
    <property type="match status" value="1"/>
</dbReference>
<proteinExistence type="predicted"/>
<reference evidence="1" key="1">
    <citation type="submission" date="2022-07" db="EMBL/GenBank/DDBJ databases">
        <title>Genome sequencing of Photobacterium atrarenae GJH2-4.</title>
        <authorList>
            <person name="Park S.-J."/>
        </authorList>
    </citation>
    <scope>NUCLEOTIDE SEQUENCE</scope>
    <source>
        <strain evidence="1">GJH2-4</strain>
    </source>
</reference>
<evidence type="ECO:0008006" key="3">
    <source>
        <dbReference type="Google" id="ProtNLM"/>
    </source>
</evidence>
<protein>
    <recommendedName>
        <fullName evidence="3">Lipoprotein</fullName>
    </recommendedName>
</protein>